<accession>A0A6J7WJR0</accession>
<feature type="non-terminal residue" evidence="1">
    <location>
        <position position="1"/>
    </location>
</feature>
<gene>
    <name evidence="1" type="ORF">UFOVP217_1</name>
</gene>
<reference evidence="1" key="1">
    <citation type="submission" date="2020-05" db="EMBL/GenBank/DDBJ databases">
        <authorList>
            <person name="Chiriac C."/>
            <person name="Salcher M."/>
            <person name="Ghai R."/>
            <person name="Kavagutti S V."/>
        </authorList>
    </citation>
    <scope>NUCLEOTIDE SEQUENCE</scope>
</reference>
<proteinExistence type="predicted"/>
<protein>
    <submittedName>
        <fullName evidence="1">Uncharacterized protein</fullName>
    </submittedName>
</protein>
<evidence type="ECO:0000313" key="1">
    <source>
        <dbReference type="EMBL" id="CAB5218309.1"/>
    </source>
</evidence>
<sequence length="46" mass="5401">YNWISFYDENSTDICDIETYSENTGKTSKGYATRSLVINRFEKLIN</sequence>
<name>A0A6J7WJR0_9CAUD</name>
<organism evidence="1">
    <name type="scientific">uncultured Caudovirales phage</name>
    <dbReference type="NCBI Taxonomy" id="2100421"/>
    <lineage>
        <taxon>Viruses</taxon>
        <taxon>Duplodnaviria</taxon>
        <taxon>Heunggongvirae</taxon>
        <taxon>Uroviricota</taxon>
        <taxon>Caudoviricetes</taxon>
        <taxon>Peduoviridae</taxon>
        <taxon>Maltschvirus</taxon>
        <taxon>Maltschvirus maltsch</taxon>
    </lineage>
</organism>
<dbReference type="EMBL" id="LR798259">
    <property type="protein sequence ID" value="CAB5218309.1"/>
    <property type="molecule type" value="Genomic_DNA"/>
</dbReference>